<keyword evidence="4" id="KW-0808">Transferase</keyword>
<evidence type="ECO:0000256" key="8">
    <source>
        <dbReference type="ARBA" id="ARBA00023034"/>
    </source>
</evidence>
<keyword evidence="8 10" id="KW-0333">Golgi apparatus</keyword>
<dbReference type="Gene3D" id="3.90.550.50">
    <property type="match status" value="1"/>
</dbReference>
<evidence type="ECO:0000256" key="9">
    <source>
        <dbReference type="ARBA" id="ARBA00023136"/>
    </source>
</evidence>
<dbReference type="GO" id="GO:0016758">
    <property type="term" value="F:hexosyltransferase activity"/>
    <property type="evidence" value="ECO:0007669"/>
    <property type="project" value="InterPro"/>
</dbReference>
<evidence type="ECO:0000256" key="4">
    <source>
        <dbReference type="ARBA" id="ARBA00022679"/>
    </source>
</evidence>
<dbReference type="InterPro" id="IPR002659">
    <property type="entry name" value="Glyco_trans_31"/>
</dbReference>
<gene>
    <name evidence="12" type="primary">LOC116297835</name>
</gene>
<dbReference type="OrthoDB" id="5988573at2759"/>
<keyword evidence="5 10" id="KW-0812">Transmembrane</keyword>
<dbReference type="InParanoid" id="A0A6P8I2G4"/>
<sequence length="379" mass="43701">MSYYYIRRRFGCLFLSRRIRTVYKVVIFLVSLISLSAFYLSVVSPEIPQNVFSLKLRGNKSRFIDLKWNCSCEFGSGSTPSNKISTSPGSSKDCLNDQSRQAVTDFSTVGWTNFSLIMPRVEPNISCEERKLFMVVVVNSATDDRHRILRMSIRKTWGNLTQGKGNQKWRIYFALGMSSSYAMNLKNVQEALQYNDIIIGNFSDTYKNIVIKTFMSHFWVYSQFDCMYVMKTDDDVYVRVSRLSKWLEKQGFPNPFYGGFLSENLLVVRDPKSPWFVSKEDFNETRWPPFSHGAFQVVSTAILPRCFNYTQSVKRPLTTDDAYFGVMARDLEVNATQIPGFSLNPPKSDFEVMIATAFGHALDSSSMFKYHARYHDLII</sequence>
<dbReference type="Pfam" id="PF01762">
    <property type="entry name" value="Galactosyl_T"/>
    <property type="match status" value="1"/>
</dbReference>
<keyword evidence="7 10" id="KW-1133">Transmembrane helix</keyword>
<comment type="subcellular location">
    <subcellularLocation>
        <location evidence="1 10">Golgi apparatus membrane</location>
        <topology evidence="1 10">Single-pass type II membrane protein</topology>
    </subcellularLocation>
</comment>
<dbReference type="EC" id="2.4.1.-" evidence="10"/>
<evidence type="ECO:0000256" key="6">
    <source>
        <dbReference type="ARBA" id="ARBA00022968"/>
    </source>
</evidence>
<dbReference type="PANTHER" id="PTHR11214:SF376">
    <property type="entry name" value="HEXOSYLTRANSFERASE"/>
    <property type="match status" value="1"/>
</dbReference>
<accession>A0A6P8I2G4</accession>
<evidence type="ECO:0000256" key="3">
    <source>
        <dbReference type="ARBA" id="ARBA00022676"/>
    </source>
</evidence>
<reference evidence="12" key="1">
    <citation type="submission" date="2025-08" db="UniProtKB">
        <authorList>
            <consortium name="RefSeq"/>
        </authorList>
    </citation>
    <scope>IDENTIFICATION</scope>
    <source>
        <tissue evidence="12">Tentacle</tissue>
    </source>
</reference>
<evidence type="ECO:0000256" key="5">
    <source>
        <dbReference type="ARBA" id="ARBA00022692"/>
    </source>
</evidence>
<proteinExistence type="inferred from homology"/>
<dbReference type="GO" id="GO:0000139">
    <property type="term" value="C:Golgi membrane"/>
    <property type="evidence" value="ECO:0007669"/>
    <property type="project" value="UniProtKB-SubCell"/>
</dbReference>
<name>A0A6P8I2G4_ACTTE</name>
<comment type="similarity">
    <text evidence="2 10">Belongs to the glycosyltransferase 31 family.</text>
</comment>
<dbReference type="GO" id="GO:0006493">
    <property type="term" value="P:protein O-linked glycosylation"/>
    <property type="evidence" value="ECO:0007669"/>
    <property type="project" value="TreeGrafter"/>
</dbReference>
<dbReference type="KEGG" id="aten:116297835"/>
<keyword evidence="3 10" id="KW-0328">Glycosyltransferase</keyword>
<organism evidence="11 12">
    <name type="scientific">Actinia tenebrosa</name>
    <name type="common">Australian red waratah sea anemone</name>
    <dbReference type="NCBI Taxonomy" id="6105"/>
    <lineage>
        <taxon>Eukaryota</taxon>
        <taxon>Metazoa</taxon>
        <taxon>Cnidaria</taxon>
        <taxon>Anthozoa</taxon>
        <taxon>Hexacorallia</taxon>
        <taxon>Actiniaria</taxon>
        <taxon>Actiniidae</taxon>
        <taxon>Actinia</taxon>
    </lineage>
</organism>
<evidence type="ECO:0000256" key="10">
    <source>
        <dbReference type="RuleBase" id="RU363063"/>
    </source>
</evidence>
<dbReference type="AlphaFoldDB" id="A0A6P8I2G4"/>
<dbReference type="GeneID" id="116297835"/>
<feature type="transmembrane region" description="Helical" evidence="10">
    <location>
        <begin position="21"/>
        <end position="42"/>
    </location>
</feature>
<keyword evidence="6 10" id="KW-0735">Signal-anchor</keyword>
<evidence type="ECO:0000256" key="1">
    <source>
        <dbReference type="ARBA" id="ARBA00004323"/>
    </source>
</evidence>
<keyword evidence="9 10" id="KW-0472">Membrane</keyword>
<dbReference type="FunCoup" id="A0A6P8I2G4">
    <property type="interactions" value="141"/>
</dbReference>
<evidence type="ECO:0000313" key="12">
    <source>
        <dbReference type="RefSeq" id="XP_031562003.1"/>
    </source>
</evidence>
<keyword evidence="11" id="KW-1185">Reference proteome</keyword>
<evidence type="ECO:0000256" key="7">
    <source>
        <dbReference type="ARBA" id="ARBA00022989"/>
    </source>
</evidence>
<dbReference type="RefSeq" id="XP_031562003.1">
    <property type="nucleotide sequence ID" value="XM_031706143.1"/>
</dbReference>
<protein>
    <recommendedName>
        <fullName evidence="10">Hexosyltransferase</fullName>
        <ecNumber evidence="10">2.4.1.-</ecNumber>
    </recommendedName>
</protein>
<dbReference type="Proteomes" id="UP000515163">
    <property type="component" value="Unplaced"/>
</dbReference>
<dbReference type="PANTHER" id="PTHR11214">
    <property type="entry name" value="BETA-1,3-N-ACETYLGLUCOSAMINYLTRANSFERASE"/>
    <property type="match status" value="1"/>
</dbReference>
<evidence type="ECO:0000313" key="11">
    <source>
        <dbReference type="Proteomes" id="UP000515163"/>
    </source>
</evidence>
<evidence type="ECO:0000256" key="2">
    <source>
        <dbReference type="ARBA" id="ARBA00008661"/>
    </source>
</evidence>